<dbReference type="InterPro" id="IPR029058">
    <property type="entry name" value="AB_hydrolase_fold"/>
</dbReference>
<keyword evidence="10" id="KW-1185">Reference proteome</keyword>
<dbReference type="PANTHER" id="PTHR43798:SF5">
    <property type="entry name" value="MONOACYLGLYCEROL LIPASE ABHD6"/>
    <property type="match status" value="1"/>
</dbReference>
<dbReference type="PRINTS" id="PR00412">
    <property type="entry name" value="EPOXHYDRLASE"/>
</dbReference>
<evidence type="ECO:0000256" key="5">
    <source>
        <dbReference type="ARBA" id="ARBA00046308"/>
    </source>
</evidence>
<accession>A0A9N9SBS8</accession>
<dbReference type="OrthoDB" id="428974at2759"/>
<evidence type="ECO:0000256" key="7">
    <source>
        <dbReference type="ARBA" id="ARBA00049568"/>
    </source>
</evidence>
<evidence type="ECO:0000256" key="1">
    <source>
        <dbReference type="ARBA" id="ARBA00001613"/>
    </source>
</evidence>
<dbReference type="InterPro" id="IPR000639">
    <property type="entry name" value="Epox_hydrolase-like"/>
</dbReference>
<reference evidence="9" key="2">
    <citation type="submission" date="2022-10" db="EMBL/GenBank/DDBJ databases">
        <authorList>
            <consortium name="ENA_rothamsted_submissions"/>
            <consortium name="culmorum"/>
            <person name="King R."/>
        </authorList>
    </citation>
    <scope>NUCLEOTIDE SEQUENCE</scope>
</reference>
<dbReference type="GO" id="GO:0005765">
    <property type="term" value="C:lysosomal membrane"/>
    <property type="evidence" value="ECO:0007669"/>
    <property type="project" value="UniProtKB-SubCell"/>
</dbReference>
<comment type="function">
    <text evidence="7">Lipase that preferentially hydrolysis medium-chain saturated monoacylglycerols including 2-arachidonoylglycerol. Through 2-arachidonoylglycerol degradation may regulate endocannabinoid signaling pathways. Also has a lysophosphatidyl lipase activity with a preference for lysophosphatidylglycerol among other lysophospholipids. Also able to degrade bis(monoacylglycero)phosphate (BMP) and constitutes the major enzyme for BMP catabolism. BMP, also known as lysobisphosphatidic acid, is enriched in late endosomes and lysosomes and plays a key role in the formation of intraluminal vesicles and in lipid sorting.</text>
</comment>
<dbReference type="PANTHER" id="PTHR43798">
    <property type="entry name" value="MONOACYLGLYCEROL LIPASE"/>
    <property type="match status" value="1"/>
</dbReference>
<dbReference type="GO" id="GO:0046464">
    <property type="term" value="P:acylglycerol catabolic process"/>
    <property type="evidence" value="ECO:0007669"/>
    <property type="project" value="TreeGrafter"/>
</dbReference>
<dbReference type="SUPFAM" id="SSF53474">
    <property type="entry name" value="alpha/beta-Hydrolases"/>
    <property type="match status" value="1"/>
</dbReference>
<dbReference type="EC" id="3.1.1.23" evidence="2"/>
<comment type="subcellular location">
    <subcellularLocation>
        <location evidence="3">Late endosome membrane</location>
        <topology evidence="3">Single-pass type II membrane protein</topology>
    </subcellularLocation>
    <subcellularLocation>
        <location evidence="4">Lysosome membrane</location>
        <topology evidence="4">Single-pass type II membrane protein</topology>
    </subcellularLocation>
    <subcellularLocation>
        <location evidence="5">Mitochondrion membrane</location>
        <topology evidence="5">Single-pass type II membrane protein</topology>
    </subcellularLocation>
</comment>
<name>A0A9N9SBS8_PHACE</name>
<dbReference type="AlphaFoldDB" id="A0A9N9SBS8"/>
<evidence type="ECO:0000256" key="6">
    <source>
        <dbReference type="ARBA" id="ARBA00047662"/>
    </source>
</evidence>
<sequence>MNEAVIPEANGCIPKVLDSWHSLLSILNIGHQIYPADATISKDCEFIVIDSKIQIRVIHVSPTNVHKSHLLPQPLHFDSGSSKRFSLSEEYWFTKWNKPLKIGNCNCSFRRSVRYSLISNQPASAQNRENDKLGKLSVDLPPIKITNVETYVERLIQDTFFEAFHEFYISESKEFGETNFGYETTEVDDVVVTLRRKIKPNTIIKSIKNANDIPVIRASNCSTDNLKINCVHQKVQKRPLIMMFHGIGASADIWSIVINTLVCKGYEVIAPDMLGHGFSSAPTKSSYYTFKSLLLQALTIFDHYMTNERRKCIMIGHSYGCSLVTAMYPHRAQQIAQLILISGGGPTPLAPPVTDNEISLFGCAHTLLSPLLYCGLKRSFFYSSRGKHFKVCDEEHGLPRHVIENIAYGQRWPEGDAAFHRRILAPTLLIHGLQDKHVTLVQECEIERTIPRAFLELIPNAGHLAMIETPEHLIHMIICFLDMWS</sequence>
<dbReference type="PRINTS" id="PR00111">
    <property type="entry name" value="ABHYDROLASE"/>
</dbReference>
<proteinExistence type="predicted"/>
<dbReference type="Proteomes" id="UP001153737">
    <property type="component" value="Chromosome 14"/>
</dbReference>
<dbReference type="Gene3D" id="3.40.50.1820">
    <property type="entry name" value="alpha/beta hydrolase"/>
    <property type="match status" value="1"/>
</dbReference>
<evidence type="ECO:0000313" key="9">
    <source>
        <dbReference type="EMBL" id="CAG9816824.1"/>
    </source>
</evidence>
<organism evidence="9 10">
    <name type="scientific">Phaedon cochleariae</name>
    <name type="common">Mustard beetle</name>
    <dbReference type="NCBI Taxonomy" id="80249"/>
    <lineage>
        <taxon>Eukaryota</taxon>
        <taxon>Metazoa</taxon>
        <taxon>Ecdysozoa</taxon>
        <taxon>Arthropoda</taxon>
        <taxon>Hexapoda</taxon>
        <taxon>Insecta</taxon>
        <taxon>Pterygota</taxon>
        <taxon>Neoptera</taxon>
        <taxon>Endopterygota</taxon>
        <taxon>Coleoptera</taxon>
        <taxon>Polyphaga</taxon>
        <taxon>Cucujiformia</taxon>
        <taxon>Chrysomeloidea</taxon>
        <taxon>Chrysomelidae</taxon>
        <taxon>Chrysomelinae</taxon>
        <taxon>Chrysomelini</taxon>
        <taxon>Phaedon</taxon>
    </lineage>
</organism>
<dbReference type="GO" id="GO:0031966">
    <property type="term" value="C:mitochondrial membrane"/>
    <property type="evidence" value="ECO:0007669"/>
    <property type="project" value="UniProtKB-SubCell"/>
</dbReference>
<dbReference type="GO" id="GO:0031902">
    <property type="term" value="C:late endosome membrane"/>
    <property type="evidence" value="ECO:0007669"/>
    <property type="project" value="UniProtKB-SubCell"/>
</dbReference>
<dbReference type="Pfam" id="PF00561">
    <property type="entry name" value="Abhydrolase_1"/>
    <property type="match status" value="1"/>
</dbReference>
<evidence type="ECO:0000259" key="8">
    <source>
        <dbReference type="Pfam" id="PF00561"/>
    </source>
</evidence>
<dbReference type="EMBL" id="OU896720">
    <property type="protein sequence ID" value="CAG9816824.1"/>
    <property type="molecule type" value="Genomic_DNA"/>
</dbReference>
<reference evidence="9" key="1">
    <citation type="submission" date="2022-01" db="EMBL/GenBank/DDBJ databases">
        <authorList>
            <person name="King R."/>
        </authorList>
    </citation>
    <scope>NUCLEOTIDE SEQUENCE</scope>
</reference>
<evidence type="ECO:0000256" key="4">
    <source>
        <dbReference type="ARBA" id="ARBA00037874"/>
    </source>
</evidence>
<dbReference type="InterPro" id="IPR000073">
    <property type="entry name" value="AB_hydrolase_1"/>
</dbReference>
<evidence type="ECO:0000256" key="3">
    <source>
        <dbReference type="ARBA" id="ARBA00037797"/>
    </source>
</evidence>
<gene>
    <name evidence="9" type="ORF">PHAECO_LOCUS4407</name>
</gene>
<dbReference type="GO" id="GO:0047372">
    <property type="term" value="F:monoacylglycerol lipase activity"/>
    <property type="evidence" value="ECO:0007669"/>
    <property type="project" value="UniProtKB-EC"/>
</dbReference>
<comment type="catalytic activity">
    <reaction evidence="6">
        <text>1-dodecanoylglycerol + H2O = dodecanoate + glycerol + H(+)</text>
        <dbReference type="Rhea" id="RHEA:44316"/>
        <dbReference type="ChEBI" id="CHEBI:15377"/>
        <dbReference type="ChEBI" id="CHEBI:15378"/>
        <dbReference type="ChEBI" id="CHEBI:17754"/>
        <dbReference type="ChEBI" id="CHEBI:18262"/>
        <dbReference type="ChEBI" id="CHEBI:75539"/>
    </reaction>
</comment>
<evidence type="ECO:0000256" key="2">
    <source>
        <dbReference type="ARBA" id="ARBA00013254"/>
    </source>
</evidence>
<protein>
    <recommendedName>
        <fullName evidence="2">acylglycerol lipase</fullName>
        <ecNumber evidence="2">3.1.1.23</ecNumber>
    </recommendedName>
</protein>
<comment type="catalytic activity">
    <reaction evidence="1">
        <text>Hydrolyzes glycerol monoesters of long-chain fatty acids.</text>
        <dbReference type="EC" id="3.1.1.23"/>
    </reaction>
</comment>
<evidence type="ECO:0000313" key="10">
    <source>
        <dbReference type="Proteomes" id="UP001153737"/>
    </source>
</evidence>
<feature type="domain" description="AB hydrolase-1" evidence="8">
    <location>
        <begin position="239"/>
        <end position="350"/>
    </location>
</feature>
<dbReference type="InterPro" id="IPR050266">
    <property type="entry name" value="AB_hydrolase_sf"/>
</dbReference>